<keyword evidence="8 10" id="KW-0234">DNA repair</keyword>
<dbReference type="NCBIfam" id="TIGR02012">
    <property type="entry name" value="tigrfam_recA"/>
    <property type="match status" value="1"/>
</dbReference>
<evidence type="ECO:0000259" key="14">
    <source>
        <dbReference type="PROSITE" id="PS50162"/>
    </source>
</evidence>
<keyword evidence="4 10" id="KW-0227">DNA damage</keyword>
<dbReference type="PRINTS" id="PR00142">
    <property type="entry name" value="RECA"/>
</dbReference>
<keyword evidence="5 10" id="KW-0067">ATP-binding</keyword>
<dbReference type="InterPro" id="IPR020588">
    <property type="entry name" value="RecA_ATP-bd"/>
</dbReference>
<keyword evidence="6 10" id="KW-0238">DNA-binding</keyword>
<comment type="similarity">
    <text evidence="1 10 12">Belongs to the RecA family.</text>
</comment>
<feature type="region of interest" description="Disordered" evidence="13">
    <location>
        <begin position="1"/>
        <end position="53"/>
    </location>
</feature>
<evidence type="ECO:0000256" key="13">
    <source>
        <dbReference type="SAM" id="MobiDB-lite"/>
    </source>
</evidence>
<evidence type="ECO:0000256" key="10">
    <source>
        <dbReference type="HAMAP-Rule" id="MF_00268"/>
    </source>
</evidence>
<dbReference type="GO" id="GO:0003684">
    <property type="term" value="F:damaged DNA binding"/>
    <property type="evidence" value="ECO:0007669"/>
    <property type="project" value="UniProtKB-UniRule"/>
</dbReference>
<dbReference type="GO" id="GO:0003697">
    <property type="term" value="F:single-stranded DNA binding"/>
    <property type="evidence" value="ECO:0007669"/>
    <property type="project" value="UniProtKB-UniRule"/>
</dbReference>
<dbReference type="InterPro" id="IPR049261">
    <property type="entry name" value="RecA-like_C"/>
</dbReference>
<dbReference type="InterPro" id="IPR027417">
    <property type="entry name" value="P-loop_NTPase"/>
</dbReference>
<dbReference type="PROSITE" id="PS00321">
    <property type="entry name" value="RECA_1"/>
    <property type="match status" value="1"/>
</dbReference>
<keyword evidence="10" id="KW-0963">Cytoplasm</keyword>
<evidence type="ECO:0000256" key="1">
    <source>
        <dbReference type="ARBA" id="ARBA00009391"/>
    </source>
</evidence>
<evidence type="ECO:0000256" key="5">
    <source>
        <dbReference type="ARBA" id="ARBA00022840"/>
    </source>
</evidence>
<dbReference type="GO" id="GO:0006281">
    <property type="term" value="P:DNA repair"/>
    <property type="evidence" value="ECO:0007669"/>
    <property type="project" value="UniProtKB-UniRule"/>
</dbReference>
<evidence type="ECO:0000256" key="6">
    <source>
        <dbReference type="ARBA" id="ARBA00023125"/>
    </source>
</evidence>
<feature type="domain" description="RecA family profile 1" evidence="14">
    <location>
        <begin position="92"/>
        <end position="251"/>
    </location>
</feature>
<evidence type="ECO:0000256" key="11">
    <source>
        <dbReference type="RuleBase" id="RU000526"/>
    </source>
</evidence>
<dbReference type="KEGG" id="osu:NT6N_11610"/>
<dbReference type="GO" id="GO:0005829">
    <property type="term" value="C:cytosol"/>
    <property type="evidence" value="ECO:0007669"/>
    <property type="project" value="TreeGrafter"/>
</dbReference>
<keyword evidence="7 10" id="KW-0233">DNA recombination</keyword>
<proteinExistence type="inferred from homology"/>
<dbReference type="GO" id="GO:0009432">
    <property type="term" value="P:SOS response"/>
    <property type="evidence" value="ECO:0007669"/>
    <property type="project" value="UniProtKB-UniRule"/>
</dbReference>
<dbReference type="Pfam" id="PF00154">
    <property type="entry name" value="RecA_N"/>
    <property type="match status" value="1"/>
</dbReference>
<evidence type="ECO:0000313" key="16">
    <source>
        <dbReference type="EMBL" id="BDS06121.1"/>
    </source>
</evidence>
<dbReference type="PROSITE" id="PS50162">
    <property type="entry name" value="RECA_2"/>
    <property type="match status" value="1"/>
</dbReference>
<evidence type="ECO:0000259" key="15">
    <source>
        <dbReference type="PROSITE" id="PS50163"/>
    </source>
</evidence>
<dbReference type="InterPro" id="IPR020584">
    <property type="entry name" value="DNA_recomb/repair_RecA_CS"/>
</dbReference>
<name>A0AAT9FJJ1_9BACT</name>
<reference evidence="16" key="1">
    <citation type="submission" date="2024-07" db="EMBL/GenBank/DDBJ databases">
        <title>Complete genome sequence of Verrucomicrobiaceae bacterium NT6N.</title>
        <authorList>
            <person name="Huang C."/>
            <person name="Takami H."/>
            <person name="Hamasaki K."/>
        </authorList>
    </citation>
    <scope>NUCLEOTIDE SEQUENCE</scope>
    <source>
        <strain evidence="16">NT6N</strain>
    </source>
</reference>
<dbReference type="HAMAP" id="MF_00268">
    <property type="entry name" value="RecA"/>
    <property type="match status" value="1"/>
</dbReference>
<evidence type="ECO:0000256" key="12">
    <source>
        <dbReference type="RuleBase" id="RU004527"/>
    </source>
</evidence>
<feature type="binding site" evidence="10">
    <location>
        <begin position="122"/>
        <end position="129"/>
    </location>
    <ligand>
        <name>ATP</name>
        <dbReference type="ChEBI" id="CHEBI:30616"/>
    </ligand>
</feature>
<evidence type="ECO:0000256" key="2">
    <source>
        <dbReference type="ARBA" id="ARBA00015553"/>
    </source>
</evidence>
<dbReference type="GO" id="GO:0006310">
    <property type="term" value="P:DNA recombination"/>
    <property type="evidence" value="ECO:0007669"/>
    <property type="project" value="UniProtKB-UniRule"/>
</dbReference>
<dbReference type="InterPro" id="IPR049428">
    <property type="entry name" value="RecA-like_N"/>
</dbReference>
<dbReference type="InterPro" id="IPR003593">
    <property type="entry name" value="AAA+_ATPase"/>
</dbReference>
<gene>
    <name evidence="10 16" type="primary">recA</name>
    <name evidence="16" type="ORF">NT6N_11610</name>
</gene>
<organism evidence="16">
    <name type="scientific">Oceaniferula spumae</name>
    <dbReference type="NCBI Taxonomy" id="2979115"/>
    <lineage>
        <taxon>Bacteria</taxon>
        <taxon>Pseudomonadati</taxon>
        <taxon>Verrucomicrobiota</taxon>
        <taxon>Verrucomicrobiia</taxon>
        <taxon>Verrucomicrobiales</taxon>
        <taxon>Verrucomicrobiaceae</taxon>
        <taxon>Oceaniferula</taxon>
    </lineage>
</organism>
<evidence type="ECO:0000256" key="9">
    <source>
        <dbReference type="ARBA" id="ARBA00023236"/>
    </source>
</evidence>
<dbReference type="EMBL" id="AP026866">
    <property type="protein sequence ID" value="BDS06121.1"/>
    <property type="molecule type" value="Genomic_DNA"/>
</dbReference>
<dbReference type="SMART" id="SM00382">
    <property type="entry name" value="AAA"/>
    <property type="match status" value="1"/>
</dbReference>
<dbReference type="InterPro" id="IPR023400">
    <property type="entry name" value="RecA_C_sf"/>
</dbReference>
<dbReference type="AlphaFoldDB" id="A0AAT9FJJ1"/>
<evidence type="ECO:0000256" key="8">
    <source>
        <dbReference type="ARBA" id="ARBA00023204"/>
    </source>
</evidence>
<dbReference type="SUPFAM" id="SSF52540">
    <property type="entry name" value="P-loop containing nucleoside triphosphate hydrolases"/>
    <property type="match status" value="1"/>
</dbReference>
<comment type="function">
    <text evidence="10">Can catalyze the hydrolysis of ATP in the presence of single-stranded DNA, the ATP-dependent uptake of single-stranded DNA by duplex DNA, and the ATP-dependent hybridization of homologous single-stranded DNAs. It interacts with LexA causing its activation and leading to its autocatalytic cleavage.</text>
</comment>
<keyword evidence="9 10" id="KW-0742">SOS response</keyword>
<dbReference type="PROSITE" id="PS50163">
    <property type="entry name" value="RECA_3"/>
    <property type="match status" value="1"/>
</dbReference>
<dbReference type="PANTHER" id="PTHR45900">
    <property type="entry name" value="RECA"/>
    <property type="match status" value="1"/>
</dbReference>
<comment type="subcellular location">
    <subcellularLocation>
        <location evidence="10">Cytoplasm</location>
    </subcellularLocation>
</comment>
<dbReference type="InterPro" id="IPR013765">
    <property type="entry name" value="DNA_recomb/repair_RecA"/>
</dbReference>
<dbReference type="FunFam" id="3.40.50.300:FF:000087">
    <property type="entry name" value="Recombinase RecA"/>
    <property type="match status" value="1"/>
</dbReference>
<dbReference type="InterPro" id="IPR020587">
    <property type="entry name" value="RecA_monomer-monomer_interface"/>
</dbReference>
<dbReference type="Gene3D" id="3.40.50.300">
    <property type="entry name" value="P-loop containing nucleotide triphosphate hydrolases"/>
    <property type="match status" value="1"/>
</dbReference>
<dbReference type="GO" id="GO:0140664">
    <property type="term" value="F:ATP-dependent DNA damage sensor activity"/>
    <property type="evidence" value="ECO:0007669"/>
    <property type="project" value="InterPro"/>
</dbReference>
<dbReference type="CDD" id="cd00983">
    <property type="entry name" value="RecA"/>
    <property type="match status" value="1"/>
</dbReference>
<feature type="domain" description="RecA family profile 2" evidence="15">
    <location>
        <begin position="256"/>
        <end position="330"/>
    </location>
</feature>
<sequence length="389" mass="41174">MSTATAKPNSATNNAPAAVATSTSATATPTSKKSTAAEKSASKKSMATKNSNAADDKIAAARKKNLDLAISQIQKDFGETAIMRLGDGHRVDVDVIPTGNLLIDRALGVGGFPRGRIVEIYGPESSGKTTLTLTVIAQAQKKGGLAAFIDVEHALDPAYAAKLGVNIDDLLVSQPNSGEEALQICETLVRSNAIDVVVLDSVAALVTKQELAGEIGDSTVGTQARLMSAAMRKLTAFISKARTTCIFTNQIREKIGVMFGNPETTPGGRALKFFASVRVDIRRIGQIKATDGNVTGSRTRIKVVKNKVAAPFKEAEFDIMYNEGISSVGSMLDLALEFDIVQKRGSWFSYSGNQLAQGRDAAKIALNDDAALYEEIETKVKEAMSADNA</sequence>
<dbReference type="SUPFAM" id="SSF54752">
    <property type="entry name" value="RecA protein, C-terminal domain"/>
    <property type="match status" value="1"/>
</dbReference>
<evidence type="ECO:0000256" key="7">
    <source>
        <dbReference type="ARBA" id="ARBA00023172"/>
    </source>
</evidence>
<dbReference type="PANTHER" id="PTHR45900:SF1">
    <property type="entry name" value="MITOCHONDRIAL DNA REPAIR PROTEIN RECA HOMOLOG-RELATED"/>
    <property type="match status" value="1"/>
</dbReference>
<dbReference type="GO" id="GO:0005524">
    <property type="term" value="F:ATP binding"/>
    <property type="evidence" value="ECO:0007669"/>
    <property type="project" value="UniProtKB-UniRule"/>
</dbReference>
<dbReference type="Pfam" id="PF21096">
    <property type="entry name" value="RecA_C"/>
    <property type="match status" value="1"/>
</dbReference>
<evidence type="ECO:0000256" key="4">
    <source>
        <dbReference type="ARBA" id="ARBA00022763"/>
    </source>
</evidence>
<evidence type="ECO:0000256" key="3">
    <source>
        <dbReference type="ARBA" id="ARBA00022741"/>
    </source>
</evidence>
<accession>A0AAT9FJJ1</accession>
<protein>
    <recommendedName>
        <fullName evidence="2 10">Protein RecA</fullName>
    </recommendedName>
    <alternativeName>
        <fullName evidence="10 11">Recombinase A</fullName>
    </alternativeName>
</protein>
<keyword evidence="3 10" id="KW-0547">Nucleotide-binding</keyword>